<reference evidence="2 3" key="1">
    <citation type="submission" date="2024-03" db="EMBL/GenBank/DDBJ databases">
        <title>Two novel species of the genus Flavobacterium exhibiting potentially degradation of complex polysaccharides.</title>
        <authorList>
            <person name="Lian X."/>
        </authorList>
    </citation>
    <scope>NUCLEOTIDE SEQUENCE [LARGE SCALE GENOMIC DNA]</scope>
    <source>
        <strain evidence="2 3">N6</strain>
    </source>
</reference>
<dbReference type="RefSeq" id="WP_342691065.1">
    <property type="nucleotide sequence ID" value="NZ_JBCGDP010000004.1"/>
</dbReference>
<proteinExistence type="predicted"/>
<dbReference type="InterPro" id="IPR007712">
    <property type="entry name" value="RelE/ParE_toxin"/>
</dbReference>
<keyword evidence="3" id="KW-1185">Reference proteome</keyword>
<dbReference type="Pfam" id="PF05016">
    <property type="entry name" value="ParE_toxin"/>
    <property type="match status" value="1"/>
</dbReference>
<evidence type="ECO:0000256" key="1">
    <source>
        <dbReference type="ARBA" id="ARBA00022649"/>
    </source>
</evidence>
<dbReference type="Gene3D" id="3.30.2310.20">
    <property type="entry name" value="RelE-like"/>
    <property type="match status" value="1"/>
</dbReference>
<dbReference type="InterPro" id="IPR035093">
    <property type="entry name" value="RelE/ParE_toxin_dom_sf"/>
</dbReference>
<keyword evidence="1" id="KW-1277">Toxin-antitoxin system</keyword>
<protein>
    <submittedName>
        <fullName evidence="2">Type II toxin-antitoxin system RelE/ParE family toxin</fullName>
    </submittedName>
</protein>
<accession>A0ABU9NL18</accession>
<comment type="caution">
    <text evidence="2">The sequence shown here is derived from an EMBL/GenBank/DDBJ whole genome shotgun (WGS) entry which is preliminary data.</text>
</comment>
<sequence>MKRTVVITPKAQLEMITIFDYLQSRWNENTKIKFANKINDTLQLLVENPELFPISRLNKKIRKGVITKQTSLFYHFNQKHIVVVAVFDTRQDPTKIKKIK</sequence>
<evidence type="ECO:0000313" key="3">
    <source>
        <dbReference type="Proteomes" id="UP001468798"/>
    </source>
</evidence>
<dbReference type="Proteomes" id="UP001468798">
    <property type="component" value="Unassembled WGS sequence"/>
</dbReference>
<dbReference type="EMBL" id="JBCGDP010000004">
    <property type="protein sequence ID" value="MEM0576009.1"/>
    <property type="molecule type" value="Genomic_DNA"/>
</dbReference>
<evidence type="ECO:0000313" key="2">
    <source>
        <dbReference type="EMBL" id="MEM0576009.1"/>
    </source>
</evidence>
<gene>
    <name evidence="2" type="ORF">WFZ86_05820</name>
</gene>
<organism evidence="2 3">
    <name type="scientific">Flavobacterium polysaccharolyticum</name>
    <dbReference type="NCBI Taxonomy" id="3133148"/>
    <lineage>
        <taxon>Bacteria</taxon>
        <taxon>Pseudomonadati</taxon>
        <taxon>Bacteroidota</taxon>
        <taxon>Flavobacteriia</taxon>
        <taxon>Flavobacteriales</taxon>
        <taxon>Flavobacteriaceae</taxon>
        <taxon>Flavobacterium</taxon>
    </lineage>
</organism>
<name>A0ABU9NL18_9FLAO</name>